<proteinExistence type="predicted"/>
<gene>
    <name evidence="2" type="ORF">LX32DRAFT_640129</name>
</gene>
<dbReference type="AlphaFoldDB" id="A0AAD9HHQ4"/>
<feature type="non-terminal residue" evidence="2">
    <location>
        <position position="197"/>
    </location>
</feature>
<dbReference type="EMBL" id="MU842881">
    <property type="protein sequence ID" value="KAK2028222.1"/>
    <property type="molecule type" value="Genomic_DNA"/>
</dbReference>
<evidence type="ECO:0000313" key="3">
    <source>
        <dbReference type="Proteomes" id="UP001232148"/>
    </source>
</evidence>
<feature type="region of interest" description="Disordered" evidence="1">
    <location>
        <begin position="116"/>
        <end position="155"/>
    </location>
</feature>
<feature type="compositionally biased region" description="Basic residues" evidence="1">
    <location>
        <begin position="123"/>
        <end position="132"/>
    </location>
</feature>
<evidence type="ECO:0000256" key="1">
    <source>
        <dbReference type="SAM" id="MobiDB-lite"/>
    </source>
</evidence>
<dbReference type="Proteomes" id="UP001232148">
    <property type="component" value="Unassembled WGS sequence"/>
</dbReference>
<comment type="caution">
    <text evidence="2">The sequence shown here is derived from an EMBL/GenBank/DDBJ whole genome shotgun (WGS) entry which is preliminary data.</text>
</comment>
<protein>
    <submittedName>
        <fullName evidence="2">Uncharacterized protein</fullName>
    </submittedName>
</protein>
<keyword evidence="3" id="KW-1185">Reference proteome</keyword>
<evidence type="ECO:0000313" key="2">
    <source>
        <dbReference type="EMBL" id="KAK2028222.1"/>
    </source>
</evidence>
<accession>A0AAD9HHQ4</accession>
<name>A0AAD9HHQ4_9PEZI</name>
<sequence>MCDTVAPSPAKTPWKHVGDRDDAVLAAFDDRPRPPPSRRCVTTLRRGLVCMERNDPMRQPSGWSMIPGQAAQLLGHFIPFRGISHLECPRPCGGGGLRQVSRVYANRPSSMVEVGREREGHVRKVGKNKRGRPPTSVPLAGRDDDSSSADPKSPFGRGALDGIRWLDLACCPPAFVVTERASQILYDISGWSRGFAL</sequence>
<organism evidence="2 3">
    <name type="scientific">Colletotrichum zoysiae</name>
    <dbReference type="NCBI Taxonomy" id="1216348"/>
    <lineage>
        <taxon>Eukaryota</taxon>
        <taxon>Fungi</taxon>
        <taxon>Dikarya</taxon>
        <taxon>Ascomycota</taxon>
        <taxon>Pezizomycotina</taxon>
        <taxon>Sordariomycetes</taxon>
        <taxon>Hypocreomycetidae</taxon>
        <taxon>Glomerellales</taxon>
        <taxon>Glomerellaceae</taxon>
        <taxon>Colletotrichum</taxon>
        <taxon>Colletotrichum graminicola species complex</taxon>
    </lineage>
</organism>
<reference evidence="2" key="1">
    <citation type="submission" date="2021-06" db="EMBL/GenBank/DDBJ databases">
        <title>Comparative genomics, transcriptomics and evolutionary studies reveal genomic signatures of adaptation to plant cell wall in hemibiotrophic fungi.</title>
        <authorList>
            <consortium name="DOE Joint Genome Institute"/>
            <person name="Baroncelli R."/>
            <person name="Diaz J.F."/>
            <person name="Benocci T."/>
            <person name="Peng M."/>
            <person name="Battaglia E."/>
            <person name="Haridas S."/>
            <person name="Andreopoulos W."/>
            <person name="Labutti K."/>
            <person name="Pangilinan J."/>
            <person name="Floch G.L."/>
            <person name="Makela M.R."/>
            <person name="Henrissat B."/>
            <person name="Grigoriev I.V."/>
            <person name="Crouch J.A."/>
            <person name="De Vries R.P."/>
            <person name="Sukno S.A."/>
            <person name="Thon M.R."/>
        </authorList>
    </citation>
    <scope>NUCLEOTIDE SEQUENCE</scope>
    <source>
        <strain evidence="2">MAFF235873</strain>
    </source>
</reference>